<protein>
    <recommendedName>
        <fullName evidence="3">UspA domain-containing protein</fullName>
    </recommendedName>
</protein>
<dbReference type="AlphaFoldDB" id="A0A2U2PJ08"/>
<evidence type="ECO:0000313" key="2">
    <source>
        <dbReference type="Proteomes" id="UP000245647"/>
    </source>
</evidence>
<gene>
    <name evidence="1" type="ORF">DDR33_07710</name>
</gene>
<dbReference type="RefSeq" id="WP_109415196.1">
    <property type="nucleotide sequence ID" value="NZ_QEAS01000005.1"/>
</dbReference>
<sequence>MMKKILFINDGSDASVMAAKNVMHIAQQHQANILIANLKKKPKQVFVTAGRSGKPGLPVLELEQDLNSDLFEATLDKFVPAINELDASALVISELADVINGQDVWMVVRGYATDSGSASEFGGFCSILSRIGCPLLLLPDKGGIISFERIAYLTDLRYCQLNIVRFLASFGKPFNAHILLAHLAAKGLPDMEQTYARSLFKETIGSIVRYEKLGFDNIKEKQTQKVLDVLVHGMQNELLVMVNNHLHCDEVIELFKGGQEDMPPAVPFLIFPY</sequence>
<dbReference type="OrthoDB" id="790059at2"/>
<dbReference type="EMBL" id="QEAS01000005">
    <property type="protein sequence ID" value="PWG81254.1"/>
    <property type="molecule type" value="Genomic_DNA"/>
</dbReference>
<proteinExistence type="predicted"/>
<dbReference type="SUPFAM" id="SSF52402">
    <property type="entry name" value="Adenine nucleotide alpha hydrolases-like"/>
    <property type="match status" value="1"/>
</dbReference>
<dbReference type="Gene3D" id="3.40.50.12370">
    <property type="match status" value="1"/>
</dbReference>
<dbReference type="Proteomes" id="UP000245647">
    <property type="component" value="Unassembled WGS sequence"/>
</dbReference>
<organism evidence="1 2">
    <name type="scientific">Pararcticibacter amylolyticus</name>
    <dbReference type="NCBI Taxonomy" id="2173175"/>
    <lineage>
        <taxon>Bacteria</taxon>
        <taxon>Pseudomonadati</taxon>
        <taxon>Bacteroidota</taxon>
        <taxon>Sphingobacteriia</taxon>
        <taxon>Sphingobacteriales</taxon>
        <taxon>Sphingobacteriaceae</taxon>
        <taxon>Pararcticibacter</taxon>
    </lineage>
</organism>
<evidence type="ECO:0008006" key="3">
    <source>
        <dbReference type="Google" id="ProtNLM"/>
    </source>
</evidence>
<comment type="caution">
    <text evidence="1">The sequence shown here is derived from an EMBL/GenBank/DDBJ whole genome shotgun (WGS) entry which is preliminary data.</text>
</comment>
<name>A0A2U2PJ08_9SPHI</name>
<accession>A0A2U2PJ08</accession>
<keyword evidence="2" id="KW-1185">Reference proteome</keyword>
<evidence type="ECO:0000313" key="1">
    <source>
        <dbReference type="EMBL" id="PWG81254.1"/>
    </source>
</evidence>
<reference evidence="1 2" key="1">
    <citation type="submission" date="2018-04" db="EMBL/GenBank/DDBJ databases">
        <title>Pedobacter chongqingensis sp. nov., isolated from a rottenly hemp rope.</title>
        <authorList>
            <person name="Cai Y."/>
        </authorList>
    </citation>
    <scope>NUCLEOTIDE SEQUENCE [LARGE SCALE GENOMIC DNA]</scope>
    <source>
        <strain evidence="1 2">FJ4-8</strain>
    </source>
</reference>